<dbReference type="FunFam" id="3.40.50.1110:FF:000051">
    <property type="entry name" value="GDSL Lipase/Acylhydrolase"/>
    <property type="match status" value="1"/>
</dbReference>
<dbReference type="RefSeq" id="XP_024513339.1">
    <property type="nucleotide sequence ID" value="XM_024657662.1"/>
</dbReference>
<evidence type="ECO:0000259" key="2">
    <source>
        <dbReference type="Pfam" id="PF13472"/>
    </source>
</evidence>
<dbReference type="InterPro" id="IPR045136">
    <property type="entry name" value="Iah1-like"/>
</dbReference>
<dbReference type="Proteomes" id="UP000002149">
    <property type="component" value="Chromosome 8"/>
</dbReference>
<dbReference type="InterPro" id="IPR013830">
    <property type="entry name" value="SGNH_hydro"/>
</dbReference>
<proteinExistence type="predicted"/>
<evidence type="ECO:0000256" key="1">
    <source>
        <dbReference type="SAM" id="SignalP"/>
    </source>
</evidence>
<reference evidence="3 4" key="1">
    <citation type="journal article" date="2005" name="Science">
        <title>The genome of the basidiomycetous yeast and human pathogen Cryptococcus neoformans.</title>
        <authorList>
            <person name="Loftus B.J."/>
            <person name="Fung E."/>
            <person name="Roncaglia P."/>
            <person name="Rowley D."/>
            <person name="Amedeo P."/>
            <person name="Bruno D."/>
            <person name="Vamathevan J."/>
            <person name="Miranda M."/>
            <person name="Anderson I.J."/>
            <person name="Fraser J.A."/>
            <person name="Allen J.E."/>
            <person name="Bosdet I.E."/>
            <person name="Brent M.R."/>
            <person name="Chiu R."/>
            <person name="Doering T.L."/>
            <person name="Donlin M.J."/>
            <person name="D'Souza C.A."/>
            <person name="Fox D.S."/>
            <person name="Grinberg V."/>
            <person name="Fu J."/>
            <person name="Fukushima M."/>
            <person name="Haas B.J."/>
            <person name="Huang J.C."/>
            <person name="Janbon G."/>
            <person name="Jones S.J."/>
            <person name="Koo H.L."/>
            <person name="Krzywinski M.I."/>
            <person name="Kwon-Chung J.K."/>
            <person name="Lengeler K.B."/>
            <person name="Maiti R."/>
            <person name="Marra M.A."/>
            <person name="Marra R.E."/>
            <person name="Mathewson C.A."/>
            <person name="Mitchell T.G."/>
            <person name="Pertea M."/>
            <person name="Riggs F.R."/>
            <person name="Salzberg S.L."/>
            <person name="Schein J.E."/>
            <person name="Shvartsbeyn A."/>
            <person name="Shin H."/>
            <person name="Shumway M."/>
            <person name="Specht C.A."/>
            <person name="Suh B.B."/>
            <person name="Tenney A."/>
            <person name="Utterback T.R."/>
            <person name="Wickes B.L."/>
            <person name="Wortman J.R."/>
            <person name="Wye N.H."/>
            <person name="Kronstad J.W."/>
            <person name="Lodge J.K."/>
            <person name="Heitman J."/>
            <person name="Davis R.W."/>
            <person name="Fraser C.M."/>
            <person name="Hyman R.W."/>
        </authorList>
    </citation>
    <scope>NUCLEOTIDE SEQUENCE [LARGE SCALE GENOMIC DNA]</scope>
    <source>
        <strain evidence="4">JEC21 / ATCC MYA-565</strain>
    </source>
</reference>
<dbReference type="OrthoDB" id="671439at2759"/>
<dbReference type="PANTHER" id="PTHR14209:SF19">
    <property type="entry name" value="ISOAMYL ACETATE-HYDROLYZING ESTERASE 1 HOMOLOG"/>
    <property type="match status" value="1"/>
</dbReference>
<dbReference type="SUPFAM" id="SSF52266">
    <property type="entry name" value="SGNH hydrolase"/>
    <property type="match status" value="1"/>
</dbReference>
<dbReference type="EMBL" id="AE017348">
    <property type="protein sequence ID" value="AAW45032.2"/>
    <property type="molecule type" value="Genomic_DNA"/>
</dbReference>
<protein>
    <recommendedName>
        <fullName evidence="2">SGNH hydrolase-type esterase domain-containing protein</fullName>
    </recommendedName>
</protein>
<dbReference type="PANTHER" id="PTHR14209">
    <property type="entry name" value="ISOAMYL ACETATE-HYDROLYZING ESTERASE 1"/>
    <property type="match status" value="1"/>
</dbReference>
<evidence type="ECO:0000313" key="4">
    <source>
        <dbReference type="Proteomes" id="UP000002149"/>
    </source>
</evidence>
<dbReference type="STRING" id="214684.Q5KCM4"/>
<feature type="signal peptide" evidence="1">
    <location>
        <begin position="1"/>
        <end position="23"/>
    </location>
</feature>
<dbReference type="CDD" id="cd01838">
    <property type="entry name" value="Isoamyl_acetate_hydrolase_like"/>
    <property type="match status" value="1"/>
</dbReference>
<dbReference type="VEuPathDB" id="FungiDB:CNH01580"/>
<dbReference type="HOGENOM" id="CLU_018146_0_0_1"/>
<dbReference type="KEGG" id="cne:CNH01580"/>
<dbReference type="AlphaFoldDB" id="Q5KCM4"/>
<gene>
    <name evidence="3" type="ordered locus">CNH01580</name>
</gene>
<feature type="chain" id="PRO_5006744922" description="SGNH hydrolase-type esterase domain-containing protein" evidence="1">
    <location>
        <begin position="24"/>
        <end position="290"/>
    </location>
</feature>
<dbReference type="PaxDb" id="214684-Q5KCM4"/>
<dbReference type="InterPro" id="IPR036514">
    <property type="entry name" value="SGNH_hydro_sf"/>
</dbReference>
<dbReference type="InParanoid" id="Q5KCM4"/>
<sequence>MVSFSSLLVLLKIIPLFVMSVAAYTDAVMLFGDSLTQAWSAGSFAQRMSEFYLRRADVINRGFGGYNSEWAIPVFEQVFATKKDREQGGIQQVKLITIWLGANDACLPSSPQHVPLDKYKSNVKHIVNLIRDPSSPYHSQETRIVLISPPPIIETAWIESRLEKWKSFGCEGPEPEQNRDAEVTKQYAEGCKEVGAELGVPVVDFWTAVVEAAGGEKDEQLAPYFYDGLHLTSEGYAVLFKAVSGLILATYPELNPETMPMRMPHWADVDTENPRAAFEKVKKGRLAGEL</sequence>
<dbReference type="FunCoup" id="Q5KCM4">
    <property type="interactions" value="90"/>
</dbReference>
<feature type="domain" description="SGNH hydrolase-type esterase" evidence="2">
    <location>
        <begin position="30"/>
        <end position="238"/>
    </location>
</feature>
<keyword evidence="4" id="KW-1185">Reference proteome</keyword>
<name>Q5KCM4_CRYD1</name>
<evidence type="ECO:0000313" key="3">
    <source>
        <dbReference type="EMBL" id="AAW45032.2"/>
    </source>
</evidence>
<keyword evidence="1" id="KW-0732">Signal</keyword>
<accession>Q5KCM4</accession>
<organism evidence="3 4">
    <name type="scientific">Cryptococcus deneoformans (strain JEC21 / ATCC MYA-565)</name>
    <name type="common">Cryptococcus neoformans var. neoformans serotype D</name>
    <dbReference type="NCBI Taxonomy" id="214684"/>
    <lineage>
        <taxon>Eukaryota</taxon>
        <taxon>Fungi</taxon>
        <taxon>Dikarya</taxon>
        <taxon>Basidiomycota</taxon>
        <taxon>Agaricomycotina</taxon>
        <taxon>Tremellomycetes</taxon>
        <taxon>Tremellales</taxon>
        <taxon>Cryptococcaceae</taxon>
        <taxon>Cryptococcus</taxon>
        <taxon>Cryptococcus neoformans species complex</taxon>
    </lineage>
</organism>
<dbReference type="Gene3D" id="3.40.50.1110">
    <property type="entry name" value="SGNH hydrolase"/>
    <property type="match status" value="1"/>
</dbReference>
<dbReference type="GeneID" id="3259363"/>
<dbReference type="Pfam" id="PF13472">
    <property type="entry name" value="Lipase_GDSL_2"/>
    <property type="match status" value="1"/>
</dbReference>